<dbReference type="AlphaFoldDB" id="A0AAX4P7V2"/>
<reference evidence="4 5" key="1">
    <citation type="submission" date="2024-03" db="EMBL/GenBank/DDBJ databases">
        <title>Complete genome sequence of the green alga Chloropicon roscoffensis RCC1871.</title>
        <authorList>
            <person name="Lemieux C."/>
            <person name="Pombert J.-F."/>
            <person name="Otis C."/>
            <person name="Turmel M."/>
        </authorList>
    </citation>
    <scope>NUCLEOTIDE SEQUENCE [LARGE SCALE GENOMIC DNA]</scope>
    <source>
        <strain evidence="4 5">RCC1871</strain>
    </source>
</reference>
<organism evidence="4 5">
    <name type="scientific">Chloropicon roscoffensis</name>
    <dbReference type="NCBI Taxonomy" id="1461544"/>
    <lineage>
        <taxon>Eukaryota</taxon>
        <taxon>Viridiplantae</taxon>
        <taxon>Chlorophyta</taxon>
        <taxon>Chloropicophyceae</taxon>
        <taxon>Chloropicales</taxon>
        <taxon>Chloropicaceae</taxon>
        <taxon>Chloropicon</taxon>
    </lineage>
</organism>
<dbReference type="EMBL" id="CP151505">
    <property type="protein sequence ID" value="WZN62111.1"/>
    <property type="molecule type" value="Genomic_DNA"/>
</dbReference>
<feature type="coiled-coil region" evidence="2">
    <location>
        <begin position="52"/>
        <end position="207"/>
    </location>
</feature>
<keyword evidence="1 2" id="KW-0175">Coiled coil</keyword>
<gene>
    <name evidence="4" type="ORF">HKI87_05g36470</name>
</gene>
<feature type="coiled-coil region" evidence="2">
    <location>
        <begin position="416"/>
        <end position="450"/>
    </location>
</feature>
<evidence type="ECO:0000313" key="4">
    <source>
        <dbReference type="EMBL" id="WZN62111.1"/>
    </source>
</evidence>
<feature type="coiled-coil region" evidence="2">
    <location>
        <begin position="804"/>
        <end position="831"/>
    </location>
</feature>
<feature type="coiled-coil region" evidence="2">
    <location>
        <begin position="243"/>
        <end position="347"/>
    </location>
</feature>
<sequence>MEEGEEVVTFEMETFSTSGAFGLLEEASKGGDVSEEKLERYKSMFTQMFQELKRTKDSDESLETQLGQLEKQLAEEKLKMESGRGIGEEGESTTLSSLREDMQQAKAEVALGLEREQVLLLEMNELQRQRDRLKLSVEALDIEKAKEIEPQVRDLRLQIAEIEEERDQELGKGDAARESLREINSKIKVLEDSLKKVEEEKSVQEVALSRIDSLPEKIRKQTELLNKSLDKLKTQESALVDKLSGIEKNADSNNEKLKFLNNDHFKINSQLEKSQMVQQQKERIVDLLRKELDTLEIESEQLMADKVKLDFELKGCKEESQNAVDSLNRKQKEKDKILRKFKKVEAQCKHVKASVPGLENQLEQIKHSIVLYESQIKKQQVQIGTIKKEIEASMDYYMQEESRGKEKTILFQQSYAEVVESEKELVLLKKEELQRERNIMELKNLKERVQHQVVSKMNKFKEAVEVAQLKDMIRADLKKKKKDTFRRLHEFQQLYELVKSQRNKFVNLIQASSQSIAEMKEKLKILSNELEILRTETMSKEKLLAKARLDRSTAQADREHVRTELNKCAFVFKQKQEVIEEQISEIDKLNSIISLTERDMLRLKRMYEVAVEARNHTGILLIDRNDELFILYEKANIQEEVIRQGEVVLTQKGNEIRSLNIEVKELRRSIDVKRKLAPEISLYDKQIVLHKQQLLEAKQQAVKLEKDLEDPNNNKRWRKLEGKIPDKEELNAKLKQLEDRLNDKREQLLEKTLILEEISSLSQRLKAQATGGRSETLELAKRVNDFQSRIRQITRKMMATVSELSMFQAQAMSLKEENTELKEIVQTAGENLENGIAPTEDAEKEWYRMENERIIVAEMSHRRKELDAMALDANKTLTTAIPRPNAYIPEDLGIPKPYGTSAPFKPTDPGATMRHIRKPLVREIQI</sequence>
<keyword evidence="5" id="KW-1185">Reference proteome</keyword>
<name>A0AAX4P7V2_9CHLO</name>
<evidence type="ECO:0000256" key="2">
    <source>
        <dbReference type="SAM" id="Coils"/>
    </source>
</evidence>
<protein>
    <submittedName>
        <fullName evidence="4">Coiled-coil domain-containing protein</fullName>
    </submittedName>
</protein>
<feature type="coiled-coil region" evidence="2">
    <location>
        <begin position="509"/>
        <end position="536"/>
    </location>
</feature>
<evidence type="ECO:0000313" key="5">
    <source>
        <dbReference type="Proteomes" id="UP001472866"/>
    </source>
</evidence>
<proteinExistence type="predicted"/>
<dbReference type="PANTHER" id="PTHR32083">
    <property type="entry name" value="CILIA AND FLAGELLA-ASSOCIATED PROTEIN 58-RELATED"/>
    <property type="match status" value="1"/>
</dbReference>
<dbReference type="PANTHER" id="PTHR32083:SF34">
    <property type="entry name" value="COILED-COIL DOMAIN-CONTAINING PROTEIN 146"/>
    <property type="match status" value="1"/>
</dbReference>
<evidence type="ECO:0000256" key="1">
    <source>
        <dbReference type="ARBA" id="ARBA00023054"/>
    </source>
</evidence>
<accession>A0AAX4P7V2</accession>
<dbReference type="GO" id="GO:0005856">
    <property type="term" value="C:cytoskeleton"/>
    <property type="evidence" value="ECO:0007669"/>
    <property type="project" value="TreeGrafter"/>
</dbReference>
<dbReference type="InterPro" id="IPR049270">
    <property type="entry name" value="CFAP58_CC"/>
</dbReference>
<evidence type="ECO:0000259" key="3">
    <source>
        <dbReference type="Pfam" id="PF21771"/>
    </source>
</evidence>
<feature type="domain" description="Cilia- and flagella-associated protein 58 central coiled coil" evidence="3">
    <location>
        <begin position="429"/>
        <end position="669"/>
    </location>
</feature>
<dbReference type="Proteomes" id="UP001472866">
    <property type="component" value="Chromosome 05"/>
</dbReference>
<dbReference type="Pfam" id="PF21771">
    <property type="entry name" value="CFAP58_CC"/>
    <property type="match status" value="1"/>
</dbReference>
<feature type="coiled-coil region" evidence="2">
    <location>
        <begin position="649"/>
        <end position="754"/>
    </location>
</feature>